<feature type="compositionally biased region" description="Polar residues" evidence="1">
    <location>
        <begin position="415"/>
        <end position="432"/>
    </location>
</feature>
<dbReference type="Proteomes" id="UP000694865">
    <property type="component" value="Unplaced"/>
</dbReference>
<accession>A0ABM0GLM8</accession>
<dbReference type="GeneID" id="100371858"/>
<feature type="region of interest" description="Disordered" evidence="1">
    <location>
        <begin position="377"/>
        <end position="437"/>
    </location>
</feature>
<name>A0ABM0GLM8_SACKO</name>
<feature type="compositionally biased region" description="Basic and acidic residues" evidence="1">
    <location>
        <begin position="330"/>
        <end position="346"/>
    </location>
</feature>
<proteinExistence type="predicted"/>
<feature type="region of interest" description="Disordered" evidence="1">
    <location>
        <begin position="49"/>
        <end position="85"/>
    </location>
</feature>
<reference evidence="3" key="1">
    <citation type="submission" date="2025-08" db="UniProtKB">
        <authorList>
            <consortium name="RefSeq"/>
        </authorList>
    </citation>
    <scope>IDENTIFICATION</scope>
    <source>
        <tissue evidence="3">Testes</tissue>
    </source>
</reference>
<evidence type="ECO:0000313" key="3">
    <source>
        <dbReference type="RefSeq" id="XP_002732662.1"/>
    </source>
</evidence>
<organism evidence="2 3">
    <name type="scientific">Saccoglossus kowalevskii</name>
    <name type="common">Acorn worm</name>
    <dbReference type="NCBI Taxonomy" id="10224"/>
    <lineage>
        <taxon>Eukaryota</taxon>
        <taxon>Metazoa</taxon>
        <taxon>Hemichordata</taxon>
        <taxon>Enteropneusta</taxon>
        <taxon>Harrimaniidae</taxon>
        <taxon>Saccoglossus</taxon>
    </lineage>
</organism>
<feature type="compositionally biased region" description="Polar residues" evidence="1">
    <location>
        <begin position="59"/>
        <end position="73"/>
    </location>
</feature>
<evidence type="ECO:0000313" key="2">
    <source>
        <dbReference type="Proteomes" id="UP000694865"/>
    </source>
</evidence>
<gene>
    <name evidence="3" type="primary">LOC100371858</name>
</gene>
<sequence>MNQTLGVSDVASVNIIDKQTKEHNSSSYIREPNLTKQPTNIVHNSVHDENNQNEKLKQSRNNSVPTKLPSDTNLVDDHKRTNTATGKITSTGDAFLTNDVLVSLLSLGDTQSNITECSLMKHKDKCQMPVQYLSQQDISCDTKSHASRTSSLKIMKIHQPYCIEPKCNNAKMCQESEVQSAPNGDRTDQKYKEDYTDSKQIVRRHSFLHDHYVKKIEPNLVQRRQSFLYDHYVNKIVQEGKGIDNVSYVNDIQNSGYPLDPKSQMVPCPPGTSDYTTTTIVKSSPLEQQLQQNDEQDKLYQQILKNQKLHQLRLLLCKQHVMNQNNQQQKQEREQEEQELKRRQERQQQFIAKRKRERADYSRYVMHMFGIPHTIYEEDEEGEQPLQRQAVEEETENMKIRHKTQMSNGLDGHTDITSEATSNRSKSSTTLQEYAKPVKSQRRRVRFRYIRRAWSAVKRRLGL</sequence>
<protein>
    <submittedName>
        <fullName evidence="3">Probable serine/threonine-protein kinase DDB_G0280133-like</fullName>
    </submittedName>
</protein>
<dbReference type="RefSeq" id="XP_002732662.1">
    <property type="nucleotide sequence ID" value="XM_002732616.2"/>
</dbReference>
<evidence type="ECO:0000256" key="1">
    <source>
        <dbReference type="SAM" id="MobiDB-lite"/>
    </source>
</evidence>
<feature type="region of interest" description="Disordered" evidence="1">
    <location>
        <begin position="326"/>
        <end position="357"/>
    </location>
</feature>
<keyword evidence="2" id="KW-1185">Reference proteome</keyword>